<dbReference type="AlphaFoldDB" id="A0A9D0ZSU6"/>
<dbReference type="PANTHER" id="PTHR43280">
    <property type="entry name" value="ARAC-FAMILY TRANSCRIPTIONAL REGULATOR"/>
    <property type="match status" value="1"/>
</dbReference>
<reference evidence="5" key="1">
    <citation type="submission" date="2020-10" db="EMBL/GenBank/DDBJ databases">
        <authorList>
            <person name="Gilroy R."/>
        </authorList>
    </citation>
    <scope>NUCLEOTIDE SEQUENCE</scope>
    <source>
        <strain evidence="5">ChiSjej3B21-11622</strain>
    </source>
</reference>
<comment type="caution">
    <text evidence="5">The sequence shown here is derived from an EMBL/GenBank/DDBJ whole genome shotgun (WGS) entry which is preliminary data.</text>
</comment>
<dbReference type="InterPro" id="IPR020449">
    <property type="entry name" value="Tscrpt_reg_AraC-type_HTH"/>
</dbReference>
<proteinExistence type="predicted"/>
<dbReference type="PANTHER" id="PTHR43280:SF2">
    <property type="entry name" value="HTH-TYPE TRANSCRIPTIONAL REGULATOR EXSA"/>
    <property type="match status" value="1"/>
</dbReference>
<dbReference type="InterPro" id="IPR009057">
    <property type="entry name" value="Homeodomain-like_sf"/>
</dbReference>
<dbReference type="InterPro" id="IPR018060">
    <property type="entry name" value="HTH_AraC"/>
</dbReference>
<dbReference type="Gene3D" id="1.10.10.60">
    <property type="entry name" value="Homeodomain-like"/>
    <property type="match status" value="2"/>
</dbReference>
<accession>A0A9D0ZSU6</accession>
<evidence type="ECO:0000313" key="6">
    <source>
        <dbReference type="Proteomes" id="UP000886886"/>
    </source>
</evidence>
<reference evidence="5" key="2">
    <citation type="journal article" date="2021" name="PeerJ">
        <title>Extensive microbial diversity within the chicken gut microbiome revealed by metagenomics and culture.</title>
        <authorList>
            <person name="Gilroy R."/>
            <person name="Ravi A."/>
            <person name="Getino M."/>
            <person name="Pursley I."/>
            <person name="Horton D.L."/>
            <person name="Alikhan N.F."/>
            <person name="Baker D."/>
            <person name="Gharbi K."/>
            <person name="Hall N."/>
            <person name="Watson M."/>
            <person name="Adriaenssens E.M."/>
            <person name="Foster-Nyarko E."/>
            <person name="Jarju S."/>
            <person name="Secka A."/>
            <person name="Antonio M."/>
            <person name="Oren A."/>
            <person name="Chaudhuri R.R."/>
            <person name="La Ragione R."/>
            <person name="Hildebrand F."/>
            <person name="Pallen M.J."/>
        </authorList>
    </citation>
    <scope>NUCLEOTIDE SEQUENCE</scope>
    <source>
        <strain evidence="5">ChiSjej3B21-11622</strain>
    </source>
</reference>
<dbReference type="SMART" id="SM00342">
    <property type="entry name" value="HTH_ARAC"/>
    <property type="match status" value="1"/>
</dbReference>
<keyword evidence="3" id="KW-0804">Transcription</keyword>
<dbReference type="Proteomes" id="UP000886886">
    <property type="component" value="Unassembled WGS sequence"/>
</dbReference>
<dbReference type="PROSITE" id="PS00041">
    <property type="entry name" value="HTH_ARAC_FAMILY_1"/>
    <property type="match status" value="1"/>
</dbReference>
<organism evidence="5 6">
    <name type="scientific">Candidatus Limivivens merdigallinarum</name>
    <dbReference type="NCBI Taxonomy" id="2840859"/>
    <lineage>
        <taxon>Bacteria</taxon>
        <taxon>Bacillati</taxon>
        <taxon>Bacillota</taxon>
        <taxon>Clostridia</taxon>
        <taxon>Lachnospirales</taxon>
        <taxon>Lachnospiraceae</taxon>
        <taxon>Lachnospiraceae incertae sedis</taxon>
        <taxon>Candidatus Limivivens</taxon>
    </lineage>
</organism>
<feature type="domain" description="HTH araC/xylS-type" evidence="4">
    <location>
        <begin position="45"/>
        <end position="143"/>
    </location>
</feature>
<dbReference type="PROSITE" id="PS01124">
    <property type="entry name" value="HTH_ARAC_FAMILY_2"/>
    <property type="match status" value="1"/>
</dbReference>
<dbReference type="InterPro" id="IPR018062">
    <property type="entry name" value="HTH_AraC-typ_CS"/>
</dbReference>
<evidence type="ECO:0000256" key="2">
    <source>
        <dbReference type="ARBA" id="ARBA00023125"/>
    </source>
</evidence>
<sequence>MLKPVNREELLAFLKGCIAELQEHSMLQKKDNEKKETKVYSPLIQSAIDYIDQHLGEALSRDSISRELFVSETYLSKVFTKELHTTLSDYITDQRVCRAKKLLKETNLPVTEISLQVGYNYPAYFAKIFREKVGMKPNQYRIETSDSQIN</sequence>
<dbReference type="GO" id="GO:0043565">
    <property type="term" value="F:sequence-specific DNA binding"/>
    <property type="evidence" value="ECO:0007669"/>
    <property type="project" value="InterPro"/>
</dbReference>
<evidence type="ECO:0000313" key="5">
    <source>
        <dbReference type="EMBL" id="HIQ94988.1"/>
    </source>
</evidence>
<dbReference type="GO" id="GO:0003700">
    <property type="term" value="F:DNA-binding transcription factor activity"/>
    <property type="evidence" value="ECO:0007669"/>
    <property type="project" value="InterPro"/>
</dbReference>
<dbReference type="PRINTS" id="PR00032">
    <property type="entry name" value="HTHARAC"/>
</dbReference>
<gene>
    <name evidence="5" type="ORF">IAB26_00310</name>
</gene>
<evidence type="ECO:0000256" key="1">
    <source>
        <dbReference type="ARBA" id="ARBA00023015"/>
    </source>
</evidence>
<evidence type="ECO:0000256" key="3">
    <source>
        <dbReference type="ARBA" id="ARBA00023163"/>
    </source>
</evidence>
<protein>
    <submittedName>
        <fullName evidence="5">Helix-turn-helix domain-containing protein</fullName>
    </submittedName>
</protein>
<dbReference type="EMBL" id="DVFT01000003">
    <property type="protein sequence ID" value="HIQ94988.1"/>
    <property type="molecule type" value="Genomic_DNA"/>
</dbReference>
<keyword evidence="1" id="KW-0805">Transcription regulation</keyword>
<dbReference type="Pfam" id="PF12833">
    <property type="entry name" value="HTH_18"/>
    <property type="match status" value="1"/>
</dbReference>
<dbReference type="SUPFAM" id="SSF46689">
    <property type="entry name" value="Homeodomain-like"/>
    <property type="match status" value="2"/>
</dbReference>
<name>A0A9D0ZSU6_9FIRM</name>
<evidence type="ECO:0000259" key="4">
    <source>
        <dbReference type="PROSITE" id="PS01124"/>
    </source>
</evidence>
<keyword evidence="2" id="KW-0238">DNA-binding</keyword>